<evidence type="ECO:0000313" key="4">
    <source>
        <dbReference type="Proteomes" id="UP000789706"/>
    </source>
</evidence>
<dbReference type="PANTHER" id="PTHR43591:SF24">
    <property type="entry name" value="2-METHOXY-6-POLYPRENYL-1,4-BENZOQUINOL METHYLASE, MITOCHONDRIAL"/>
    <property type="match status" value="1"/>
</dbReference>
<feature type="region of interest" description="Disordered" evidence="1">
    <location>
        <begin position="1"/>
        <end position="55"/>
    </location>
</feature>
<dbReference type="AlphaFoldDB" id="A0A9N9ALL8"/>
<sequence length="353" mass="40276">MGNSNSTRKHHHHPKKPKSSSTSATSATYVTTSSSRKHCSSKKSQITSEPGESSRFDSYAQNFHLPKNHADIDRMQIMHFLLKVLWGNNYSSPIEPLLKNGNARILDVGCGPGTWLLELATNHPHTQFTGIDITKAFPSEIKPKNLQFIQYDINNGLLPFPDNHFDFVKMSNMNSCLKDYQWDLVLRDLVRVLKPGGYIELMECDMIYHHSGPLFSKLIHYHYYNNLYYKSNSSSTSIINSSSTNNKPSTHLTSTTTSSLINLNHSFNTSSISLINVKSDHRNISVGIHGGKSGKIYEELLDMYFADTVIDILPKFIGVTKDEFLEFWKRCRDEFTKYNSSTKVYRFWAQKSN</sequence>
<organism evidence="3 4">
    <name type="scientific">Diversispora eburnea</name>
    <dbReference type="NCBI Taxonomy" id="1213867"/>
    <lineage>
        <taxon>Eukaryota</taxon>
        <taxon>Fungi</taxon>
        <taxon>Fungi incertae sedis</taxon>
        <taxon>Mucoromycota</taxon>
        <taxon>Glomeromycotina</taxon>
        <taxon>Glomeromycetes</taxon>
        <taxon>Diversisporales</taxon>
        <taxon>Diversisporaceae</taxon>
        <taxon>Diversispora</taxon>
    </lineage>
</organism>
<comment type="caution">
    <text evidence="3">The sequence shown here is derived from an EMBL/GenBank/DDBJ whole genome shotgun (WGS) entry which is preliminary data.</text>
</comment>
<dbReference type="InterPro" id="IPR041698">
    <property type="entry name" value="Methyltransf_25"/>
</dbReference>
<proteinExistence type="predicted"/>
<dbReference type="Proteomes" id="UP000789706">
    <property type="component" value="Unassembled WGS sequence"/>
</dbReference>
<evidence type="ECO:0000259" key="2">
    <source>
        <dbReference type="Pfam" id="PF13649"/>
    </source>
</evidence>
<dbReference type="EMBL" id="CAJVPK010000616">
    <property type="protein sequence ID" value="CAG8532346.1"/>
    <property type="molecule type" value="Genomic_DNA"/>
</dbReference>
<accession>A0A9N9ALL8</accession>
<dbReference type="Pfam" id="PF13649">
    <property type="entry name" value="Methyltransf_25"/>
    <property type="match status" value="1"/>
</dbReference>
<feature type="domain" description="Methyltransferase" evidence="2">
    <location>
        <begin position="105"/>
        <end position="197"/>
    </location>
</feature>
<dbReference type="InterPro" id="IPR029063">
    <property type="entry name" value="SAM-dependent_MTases_sf"/>
</dbReference>
<dbReference type="Gene3D" id="3.40.50.150">
    <property type="entry name" value="Vaccinia Virus protein VP39"/>
    <property type="match status" value="1"/>
</dbReference>
<reference evidence="3" key="1">
    <citation type="submission" date="2021-06" db="EMBL/GenBank/DDBJ databases">
        <authorList>
            <person name="Kallberg Y."/>
            <person name="Tangrot J."/>
            <person name="Rosling A."/>
        </authorList>
    </citation>
    <scope>NUCLEOTIDE SEQUENCE</scope>
    <source>
        <strain evidence="3">AZ414A</strain>
    </source>
</reference>
<dbReference type="PANTHER" id="PTHR43591">
    <property type="entry name" value="METHYLTRANSFERASE"/>
    <property type="match status" value="1"/>
</dbReference>
<dbReference type="OrthoDB" id="2013972at2759"/>
<gene>
    <name evidence="3" type="ORF">DEBURN_LOCUS6203</name>
</gene>
<name>A0A9N9ALL8_9GLOM</name>
<dbReference type="GO" id="GO:0008168">
    <property type="term" value="F:methyltransferase activity"/>
    <property type="evidence" value="ECO:0007669"/>
    <property type="project" value="TreeGrafter"/>
</dbReference>
<evidence type="ECO:0000313" key="3">
    <source>
        <dbReference type="EMBL" id="CAG8532346.1"/>
    </source>
</evidence>
<evidence type="ECO:0000256" key="1">
    <source>
        <dbReference type="SAM" id="MobiDB-lite"/>
    </source>
</evidence>
<dbReference type="SUPFAM" id="SSF53335">
    <property type="entry name" value="S-adenosyl-L-methionine-dependent methyltransferases"/>
    <property type="match status" value="1"/>
</dbReference>
<keyword evidence="4" id="KW-1185">Reference proteome</keyword>
<dbReference type="CDD" id="cd02440">
    <property type="entry name" value="AdoMet_MTases"/>
    <property type="match status" value="1"/>
</dbReference>
<feature type="compositionally biased region" description="Basic residues" evidence="1">
    <location>
        <begin position="7"/>
        <end position="18"/>
    </location>
</feature>
<feature type="compositionally biased region" description="Low complexity" evidence="1">
    <location>
        <begin position="19"/>
        <end position="34"/>
    </location>
</feature>
<protein>
    <submittedName>
        <fullName evidence="3">6911_t:CDS:1</fullName>
    </submittedName>
</protein>